<evidence type="ECO:0000313" key="2">
    <source>
        <dbReference type="Proteomes" id="UP001642540"/>
    </source>
</evidence>
<organism evidence="1 2">
    <name type="scientific">Orchesella dallaii</name>
    <dbReference type="NCBI Taxonomy" id="48710"/>
    <lineage>
        <taxon>Eukaryota</taxon>
        <taxon>Metazoa</taxon>
        <taxon>Ecdysozoa</taxon>
        <taxon>Arthropoda</taxon>
        <taxon>Hexapoda</taxon>
        <taxon>Collembola</taxon>
        <taxon>Entomobryomorpha</taxon>
        <taxon>Entomobryoidea</taxon>
        <taxon>Orchesellidae</taxon>
        <taxon>Orchesellinae</taxon>
        <taxon>Orchesella</taxon>
    </lineage>
</organism>
<sequence length="122" mass="14752">MKFLLHLSYPRRYPVSMYTTQMSCRSTYTCKYNSKRRYCEEYFYTRISALGQHKRREGNILYLIQVAFQQQRFQRETQYLTYKLQQQMPVAQRLSFQKIILQAHSTSTNEGKTLELSLPNTR</sequence>
<reference evidence="1 2" key="1">
    <citation type="submission" date="2024-08" db="EMBL/GenBank/DDBJ databases">
        <authorList>
            <person name="Cucini C."/>
            <person name="Frati F."/>
        </authorList>
    </citation>
    <scope>NUCLEOTIDE SEQUENCE [LARGE SCALE GENOMIC DNA]</scope>
</reference>
<dbReference type="Proteomes" id="UP001642540">
    <property type="component" value="Unassembled WGS sequence"/>
</dbReference>
<proteinExistence type="predicted"/>
<gene>
    <name evidence="1" type="ORF">ODALV1_LOCUS23614</name>
</gene>
<evidence type="ECO:0000313" key="1">
    <source>
        <dbReference type="EMBL" id="CAL8130200.1"/>
    </source>
</evidence>
<name>A0ABP1RLI5_9HEXA</name>
<keyword evidence="2" id="KW-1185">Reference proteome</keyword>
<comment type="caution">
    <text evidence="1">The sequence shown here is derived from an EMBL/GenBank/DDBJ whole genome shotgun (WGS) entry which is preliminary data.</text>
</comment>
<accession>A0ABP1RLI5</accession>
<dbReference type="EMBL" id="CAXLJM020000081">
    <property type="protein sequence ID" value="CAL8130200.1"/>
    <property type="molecule type" value="Genomic_DNA"/>
</dbReference>
<protein>
    <submittedName>
        <fullName evidence="1">Uncharacterized protein</fullName>
    </submittedName>
</protein>